<name>A0A8K0TIU3_9PEZI</name>
<dbReference type="EMBL" id="JAGPXD010000003">
    <property type="protein sequence ID" value="KAH7363407.1"/>
    <property type="molecule type" value="Genomic_DNA"/>
</dbReference>
<keyword evidence="4" id="KW-1185">Reference proteome</keyword>
<feature type="region of interest" description="Disordered" evidence="1">
    <location>
        <begin position="1"/>
        <end position="47"/>
    </location>
</feature>
<feature type="transmembrane region" description="Helical" evidence="2">
    <location>
        <begin position="166"/>
        <end position="189"/>
    </location>
</feature>
<dbReference type="AlphaFoldDB" id="A0A8K0TIU3"/>
<dbReference type="OrthoDB" id="2505607at2759"/>
<feature type="transmembrane region" description="Helical" evidence="2">
    <location>
        <begin position="433"/>
        <end position="457"/>
    </location>
</feature>
<evidence type="ECO:0000313" key="3">
    <source>
        <dbReference type="EMBL" id="KAH7363407.1"/>
    </source>
</evidence>
<evidence type="ECO:0008006" key="5">
    <source>
        <dbReference type="Google" id="ProtNLM"/>
    </source>
</evidence>
<evidence type="ECO:0000256" key="1">
    <source>
        <dbReference type="SAM" id="MobiDB-lite"/>
    </source>
</evidence>
<feature type="compositionally biased region" description="Pro residues" evidence="1">
    <location>
        <begin position="27"/>
        <end position="45"/>
    </location>
</feature>
<feature type="transmembrane region" description="Helical" evidence="2">
    <location>
        <begin position="477"/>
        <end position="495"/>
    </location>
</feature>
<feature type="transmembrane region" description="Helical" evidence="2">
    <location>
        <begin position="332"/>
        <end position="352"/>
    </location>
</feature>
<protein>
    <recommendedName>
        <fullName evidence="5">Heparan-alpha-glucosaminide N-acetyltransferase catalytic domain-containing protein</fullName>
    </recommendedName>
</protein>
<sequence length="514" mass="56532">MADQPVGAPGAPVSQETDFRPLNGTPPTSPPSPTPQRPRDVPPAPKNARILAPDLLRGLLMAFMALDHNAMTLASWPHGTNGDLEGDGVPVTHWNRPAAYTIRTLTHLCAPGFTLLLGLGVVYFGRSRAALGWSKRRMAWHFFVRAVVLTLVSIVFGLVMTAGQVWLFNIILVALAVDYLLVGLLWLAISSTEPALAEALTPWMPDFVSQQEGETAPLLREHRGHVHIATSQMPSRRAASVAWNFHNLVLLVLAGVATWWNIWLSPTGGHCVPGGPPEPTTSMFWRFWFYSVQRTSFPGVVSVFPPLAWLSFAILGLLYGRLVIARGGGKPTMTLATANVVVGLVFAVLFVATRLLHFGNLSEDCLQTAEIASSENPYLASPQAFFYVTKYPPDVAFSGYTLAGNFLLLGIFTAIPAAWAVKYLKPLIVFGTSALFFYVAHLVILFALNVPLVMWLGHQLDHNDSFTGKPAIGIDSLWAFFAVWFLVLVMLYFLCLRYSAFKRTKGPDSIWRFF</sequence>
<gene>
    <name evidence="3" type="ORF">B0T11DRAFT_282560</name>
</gene>
<feature type="transmembrane region" description="Helical" evidence="2">
    <location>
        <begin position="138"/>
        <end position="160"/>
    </location>
</feature>
<evidence type="ECO:0000313" key="4">
    <source>
        <dbReference type="Proteomes" id="UP000813385"/>
    </source>
</evidence>
<keyword evidence="2" id="KW-1133">Transmembrane helix</keyword>
<comment type="caution">
    <text evidence="3">The sequence shown here is derived from an EMBL/GenBank/DDBJ whole genome shotgun (WGS) entry which is preliminary data.</text>
</comment>
<keyword evidence="2" id="KW-0472">Membrane</keyword>
<feature type="transmembrane region" description="Helical" evidence="2">
    <location>
        <begin position="397"/>
        <end position="421"/>
    </location>
</feature>
<reference evidence="3" key="1">
    <citation type="journal article" date="2021" name="Nat. Commun.">
        <title>Genetic determinants of endophytism in the Arabidopsis root mycobiome.</title>
        <authorList>
            <person name="Mesny F."/>
            <person name="Miyauchi S."/>
            <person name="Thiergart T."/>
            <person name="Pickel B."/>
            <person name="Atanasova L."/>
            <person name="Karlsson M."/>
            <person name="Huettel B."/>
            <person name="Barry K.W."/>
            <person name="Haridas S."/>
            <person name="Chen C."/>
            <person name="Bauer D."/>
            <person name="Andreopoulos W."/>
            <person name="Pangilinan J."/>
            <person name="LaButti K."/>
            <person name="Riley R."/>
            <person name="Lipzen A."/>
            <person name="Clum A."/>
            <person name="Drula E."/>
            <person name="Henrissat B."/>
            <person name="Kohler A."/>
            <person name="Grigoriev I.V."/>
            <person name="Martin F.M."/>
            <person name="Hacquard S."/>
        </authorList>
    </citation>
    <scope>NUCLEOTIDE SEQUENCE</scope>
    <source>
        <strain evidence="3">MPI-CAGE-AT-0016</strain>
    </source>
</reference>
<dbReference type="PANTHER" id="PTHR40407">
    <property type="entry name" value="MEMBRANE PROTEIN-LIKE PROTEIN"/>
    <property type="match status" value="1"/>
</dbReference>
<evidence type="ECO:0000256" key="2">
    <source>
        <dbReference type="SAM" id="Phobius"/>
    </source>
</evidence>
<dbReference type="Proteomes" id="UP000813385">
    <property type="component" value="Unassembled WGS sequence"/>
</dbReference>
<accession>A0A8K0TIU3</accession>
<organism evidence="3 4">
    <name type="scientific">Plectosphaerella cucumerina</name>
    <dbReference type="NCBI Taxonomy" id="40658"/>
    <lineage>
        <taxon>Eukaryota</taxon>
        <taxon>Fungi</taxon>
        <taxon>Dikarya</taxon>
        <taxon>Ascomycota</taxon>
        <taxon>Pezizomycotina</taxon>
        <taxon>Sordariomycetes</taxon>
        <taxon>Hypocreomycetidae</taxon>
        <taxon>Glomerellales</taxon>
        <taxon>Plectosphaerellaceae</taxon>
        <taxon>Plectosphaerella</taxon>
    </lineage>
</organism>
<feature type="transmembrane region" description="Helical" evidence="2">
    <location>
        <begin position="297"/>
        <end position="320"/>
    </location>
</feature>
<feature type="transmembrane region" description="Helical" evidence="2">
    <location>
        <begin position="105"/>
        <end position="126"/>
    </location>
</feature>
<proteinExistence type="predicted"/>
<keyword evidence="2" id="KW-0812">Transmembrane</keyword>
<dbReference type="PANTHER" id="PTHR40407:SF1">
    <property type="entry name" value="HEPARAN-ALPHA-GLUCOSAMINIDE N-ACETYLTRANSFERASE CATALYTIC DOMAIN-CONTAINING PROTEIN"/>
    <property type="match status" value="1"/>
</dbReference>
<feature type="transmembrane region" description="Helical" evidence="2">
    <location>
        <begin position="241"/>
        <end position="260"/>
    </location>
</feature>